<dbReference type="AlphaFoldDB" id="A0A813QFI6"/>
<dbReference type="PRINTS" id="PR00892">
    <property type="entry name" value="RABGDI"/>
</dbReference>
<dbReference type="Gene3D" id="1.10.405.10">
    <property type="entry name" value="Guanine Nucleotide Dissociation Inhibitor, domain 1"/>
    <property type="match status" value="1"/>
</dbReference>
<dbReference type="GO" id="GO:0005737">
    <property type="term" value="C:cytoplasm"/>
    <property type="evidence" value="ECO:0007669"/>
    <property type="project" value="UniProtKB-SubCell"/>
</dbReference>
<dbReference type="GO" id="GO:0007264">
    <property type="term" value="P:small GTPase-mediated signal transduction"/>
    <property type="evidence" value="ECO:0007669"/>
    <property type="project" value="InterPro"/>
</dbReference>
<reference evidence="4" key="1">
    <citation type="submission" date="2021-02" db="EMBL/GenBank/DDBJ databases">
        <authorList>
            <person name="Nowell W R."/>
        </authorList>
    </citation>
    <scope>NUCLEOTIDE SEQUENCE</scope>
</reference>
<dbReference type="PANTHER" id="PTHR11787:SF8">
    <property type="entry name" value="RAB GDP DISSOCIATION INHIBITOR"/>
    <property type="match status" value="1"/>
</dbReference>
<organism evidence="4 7">
    <name type="scientific">Didymodactylos carnosus</name>
    <dbReference type="NCBI Taxonomy" id="1234261"/>
    <lineage>
        <taxon>Eukaryota</taxon>
        <taxon>Metazoa</taxon>
        <taxon>Spiralia</taxon>
        <taxon>Gnathifera</taxon>
        <taxon>Rotifera</taxon>
        <taxon>Eurotatoria</taxon>
        <taxon>Bdelloidea</taxon>
        <taxon>Philodinida</taxon>
        <taxon>Philodinidae</taxon>
        <taxon>Didymodactylos</taxon>
    </lineage>
</organism>
<gene>
    <name evidence="4" type="ORF">GPM918_LOCUS1691</name>
    <name evidence="3" type="ORF">OVA965_LOCUS2317</name>
    <name evidence="6" type="ORF">SRO942_LOCUS1691</name>
    <name evidence="5" type="ORF">TMI583_LOCUS2317</name>
</gene>
<dbReference type="Gene3D" id="3.30.519.10">
    <property type="entry name" value="Guanine Nucleotide Dissociation Inhibitor, domain 2"/>
    <property type="match status" value="1"/>
</dbReference>
<protein>
    <recommendedName>
        <fullName evidence="2">Rab GDP dissociation inhibitor</fullName>
    </recommendedName>
</protein>
<keyword evidence="2" id="KW-0343">GTPase activation</keyword>
<dbReference type="PANTHER" id="PTHR11787">
    <property type="entry name" value="RAB GDP-DISSOCIATION INHIBITOR"/>
    <property type="match status" value="1"/>
</dbReference>
<comment type="subcellular location">
    <subcellularLocation>
        <location evidence="2">Cytoplasm</location>
    </subcellularLocation>
</comment>
<dbReference type="Pfam" id="PF00996">
    <property type="entry name" value="GDI"/>
    <property type="match status" value="1"/>
</dbReference>
<dbReference type="Proteomes" id="UP000681722">
    <property type="component" value="Unassembled WGS sequence"/>
</dbReference>
<evidence type="ECO:0000313" key="6">
    <source>
        <dbReference type="EMBL" id="CAF3548203.1"/>
    </source>
</evidence>
<dbReference type="GO" id="GO:0005093">
    <property type="term" value="F:Rab GDP-dissociation inhibitor activity"/>
    <property type="evidence" value="ECO:0007669"/>
    <property type="project" value="InterPro"/>
</dbReference>
<dbReference type="EMBL" id="CAJNOQ010000166">
    <property type="protein sequence ID" value="CAF0766686.1"/>
    <property type="molecule type" value="Genomic_DNA"/>
</dbReference>
<dbReference type="InterPro" id="IPR036188">
    <property type="entry name" value="FAD/NAD-bd_sf"/>
</dbReference>
<comment type="caution">
    <text evidence="4">The sequence shown here is derived from an EMBL/GenBank/DDBJ whole genome shotgun (WGS) entry which is preliminary data.</text>
</comment>
<proteinExistence type="inferred from homology"/>
<dbReference type="SUPFAM" id="SSF54373">
    <property type="entry name" value="FAD-linked reductases, C-terminal domain"/>
    <property type="match status" value="1"/>
</dbReference>
<dbReference type="EMBL" id="CAJNOK010000484">
    <property type="protein sequence ID" value="CAF0756619.1"/>
    <property type="molecule type" value="Genomic_DNA"/>
</dbReference>
<dbReference type="Proteomes" id="UP000677228">
    <property type="component" value="Unassembled WGS sequence"/>
</dbReference>
<keyword evidence="7" id="KW-1185">Reference proteome</keyword>
<dbReference type="GO" id="GO:0015031">
    <property type="term" value="P:protein transport"/>
    <property type="evidence" value="ECO:0007669"/>
    <property type="project" value="InterPro"/>
</dbReference>
<keyword evidence="2" id="KW-0963">Cytoplasm</keyword>
<dbReference type="GO" id="GO:0016192">
    <property type="term" value="P:vesicle-mediated transport"/>
    <property type="evidence" value="ECO:0007669"/>
    <property type="project" value="TreeGrafter"/>
</dbReference>
<dbReference type="InterPro" id="IPR018203">
    <property type="entry name" value="GDP_dissociation_inhibitor"/>
</dbReference>
<dbReference type="EMBL" id="CAJOBC010000166">
    <property type="protein sequence ID" value="CAF3548203.1"/>
    <property type="molecule type" value="Genomic_DNA"/>
</dbReference>
<name>A0A813QFI6_9BILA</name>
<dbReference type="FunFam" id="3.50.50.60:FF:000232">
    <property type="entry name" value="Rab GDP dissociation inhibitor"/>
    <property type="match status" value="1"/>
</dbReference>
<dbReference type="Gene3D" id="3.50.50.60">
    <property type="entry name" value="FAD/NAD(P)-binding domain"/>
    <property type="match status" value="1"/>
</dbReference>
<dbReference type="EMBL" id="CAJOBA010000484">
    <property type="protein sequence ID" value="CAF3535865.1"/>
    <property type="molecule type" value="Genomic_DNA"/>
</dbReference>
<accession>A0A813QFI6</accession>
<dbReference type="GO" id="GO:0005096">
    <property type="term" value="F:GTPase activator activity"/>
    <property type="evidence" value="ECO:0007669"/>
    <property type="project" value="UniProtKB-KW"/>
</dbReference>
<evidence type="ECO:0000313" key="3">
    <source>
        <dbReference type="EMBL" id="CAF0756619.1"/>
    </source>
</evidence>
<comment type="function">
    <text evidence="2">Regulates the GDP/GTP exchange reaction of most RAB proteins by inhibiting the dissociation of GDP from them, and the subsequent binding of GTP.</text>
</comment>
<evidence type="ECO:0000256" key="2">
    <source>
        <dbReference type="RuleBase" id="RU363124"/>
    </source>
</evidence>
<evidence type="ECO:0000313" key="4">
    <source>
        <dbReference type="EMBL" id="CAF0766686.1"/>
    </source>
</evidence>
<dbReference type="Proteomes" id="UP000682733">
    <property type="component" value="Unassembled WGS sequence"/>
</dbReference>
<sequence>MDRNKYYGGESASMTPLEDLYTKFSMPPPPADTGRGRDWNVDLIPKFLMANGLLVKLLIHTGVTRYLEFKCIEGSYVYKGNKIHKVPADEREALASSLMGIFEKRRFRNFLVFVNEYDEKDPKTYKDVPPQTKMVDAFKKFGLDQDTIDFTGHALALHSDDDYLDKPALESIKRIKLYSDSLARYGKSPYLYPLYGLGELPQGFARLSAIYGGTYMLDKPVDEIVFENGVVVGVRSGDQVAKCKAVICDPSYAPDKVKKVGQVIRAICLLRHAVNVGSNNSPGSIQIIIPQKQVQRHNDIYVCCMSPANMVTPKDWYVALVSTTVETNNPEAEIKPGLALLEPIFQKFVTVSDLYEPTEDGVNSKLFISSSYDATTHFESTCLDILDVYRRVTGEAFDFTKVTRGLDADDSQEGVH</sequence>
<evidence type="ECO:0000256" key="1">
    <source>
        <dbReference type="ARBA" id="ARBA00005593"/>
    </source>
</evidence>
<dbReference type="Proteomes" id="UP000663829">
    <property type="component" value="Unassembled WGS sequence"/>
</dbReference>
<evidence type="ECO:0000313" key="7">
    <source>
        <dbReference type="Proteomes" id="UP000663829"/>
    </source>
</evidence>
<dbReference type="PRINTS" id="PR00891">
    <property type="entry name" value="RABGDIREP"/>
</dbReference>
<dbReference type="OrthoDB" id="9446342at2759"/>
<comment type="similarity">
    <text evidence="1 2">Belongs to the Rab GDI family.</text>
</comment>
<dbReference type="FunFam" id="1.10.405.10:FF:000001">
    <property type="entry name" value="Rab GDP dissociation inhibitor"/>
    <property type="match status" value="1"/>
</dbReference>
<evidence type="ECO:0000313" key="5">
    <source>
        <dbReference type="EMBL" id="CAF3535865.1"/>
    </source>
</evidence>
<dbReference type="InterPro" id="IPR000806">
    <property type="entry name" value="RabGDI"/>
</dbReference>
<dbReference type="SUPFAM" id="SSF51905">
    <property type="entry name" value="FAD/NAD(P)-binding domain"/>
    <property type="match status" value="2"/>
</dbReference>